<proteinExistence type="predicted"/>
<keyword evidence="3" id="KW-1185">Reference proteome</keyword>
<evidence type="ECO:0000313" key="3">
    <source>
        <dbReference type="Proteomes" id="UP000324222"/>
    </source>
</evidence>
<dbReference type="InterPro" id="IPR057589">
    <property type="entry name" value="GT_PLOD"/>
</dbReference>
<dbReference type="Proteomes" id="UP000324222">
    <property type="component" value="Unassembled WGS sequence"/>
</dbReference>
<dbReference type="GO" id="GO:0051213">
    <property type="term" value="F:dioxygenase activity"/>
    <property type="evidence" value="ECO:0007669"/>
    <property type="project" value="UniProtKB-KW"/>
</dbReference>
<dbReference type="EMBL" id="VSRR010061706">
    <property type="protein sequence ID" value="MPC83153.1"/>
    <property type="molecule type" value="Genomic_DNA"/>
</dbReference>
<evidence type="ECO:0000313" key="2">
    <source>
        <dbReference type="EMBL" id="MPC83153.1"/>
    </source>
</evidence>
<organism evidence="2 3">
    <name type="scientific">Portunus trituberculatus</name>
    <name type="common">Swimming crab</name>
    <name type="synonym">Neptunus trituberculatus</name>
    <dbReference type="NCBI Taxonomy" id="210409"/>
    <lineage>
        <taxon>Eukaryota</taxon>
        <taxon>Metazoa</taxon>
        <taxon>Ecdysozoa</taxon>
        <taxon>Arthropoda</taxon>
        <taxon>Crustacea</taxon>
        <taxon>Multicrustacea</taxon>
        <taxon>Malacostraca</taxon>
        <taxon>Eumalacostraca</taxon>
        <taxon>Eucarida</taxon>
        <taxon>Decapoda</taxon>
        <taxon>Pleocyemata</taxon>
        <taxon>Brachyura</taxon>
        <taxon>Eubrachyura</taxon>
        <taxon>Portunoidea</taxon>
        <taxon>Portunidae</taxon>
        <taxon>Portuninae</taxon>
        <taxon>Portunus</taxon>
    </lineage>
</organism>
<comment type="caution">
    <text evidence="2">The sequence shown here is derived from an EMBL/GenBank/DDBJ whole genome shotgun (WGS) entry which is preliminary data.</text>
</comment>
<evidence type="ECO:0000259" key="1">
    <source>
        <dbReference type="Pfam" id="PF25342"/>
    </source>
</evidence>
<feature type="domain" description="PLOD1-3-like GT" evidence="1">
    <location>
        <begin position="1"/>
        <end position="57"/>
    </location>
</feature>
<dbReference type="Pfam" id="PF25342">
    <property type="entry name" value="GT_PLOD"/>
    <property type="match status" value="1"/>
</dbReference>
<accession>A0A5B7IL82</accession>
<name>A0A5B7IL82_PORTR</name>
<keyword evidence="2" id="KW-0560">Oxidoreductase</keyword>
<protein>
    <submittedName>
        <fullName evidence="2">Procollagen-lysine,2-oxoglutarate 5-dioxygenase 3</fullName>
    </submittedName>
</protein>
<reference evidence="2 3" key="1">
    <citation type="submission" date="2019-05" db="EMBL/GenBank/DDBJ databases">
        <title>Another draft genome of Portunus trituberculatus and its Hox gene families provides insights of decapod evolution.</title>
        <authorList>
            <person name="Jeong J.-H."/>
            <person name="Song I."/>
            <person name="Kim S."/>
            <person name="Choi T."/>
            <person name="Kim D."/>
            <person name="Ryu S."/>
            <person name="Kim W."/>
        </authorList>
    </citation>
    <scope>NUCLEOTIDE SEQUENCE [LARGE SCALE GENOMIC DNA]</scope>
    <source>
        <tissue evidence="2">Muscle</tissue>
    </source>
</reference>
<gene>
    <name evidence="2" type="primary">PLOD3_0</name>
    <name evidence="2" type="ORF">E2C01_077849</name>
</gene>
<dbReference type="AlphaFoldDB" id="A0A5B7IL82"/>
<keyword evidence="2" id="KW-0223">Dioxygenase</keyword>
<dbReference type="OrthoDB" id="69177at2759"/>
<sequence length="58" mass="6662">MRSLRVYGLQVKVLGLGVTWEGGNMENNMGGGHKINLLKSELYKYKDDENKIIMFTDR</sequence>